<organism evidence="4 5">
    <name type="scientific">Corchorus olitorius</name>
    <dbReference type="NCBI Taxonomy" id="93759"/>
    <lineage>
        <taxon>Eukaryota</taxon>
        <taxon>Viridiplantae</taxon>
        <taxon>Streptophyta</taxon>
        <taxon>Embryophyta</taxon>
        <taxon>Tracheophyta</taxon>
        <taxon>Spermatophyta</taxon>
        <taxon>Magnoliopsida</taxon>
        <taxon>eudicotyledons</taxon>
        <taxon>Gunneridae</taxon>
        <taxon>Pentapetalae</taxon>
        <taxon>rosids</taxon>
        <taxon>malvids</taxon>
        <taxon>Malvales</taxon>
        <taxon>Malvaceae</taxon>
        <taxon>Grewioideae</taxon>
        <taxon>Apeibeae</taxon>
        <taxon>Corchorus</taxon>
    </lineage>
</organism>
<feature type="signal peptide" evidence="2">
    <location>
        <begin position="1"/>
        <end position="26"/>
    </location>
</feature>
<keyword evidence="5" id="KW-1185">Reference proteome</keyword>
<protein>
    <submittedName>
        <fullName evidence="4">Plant lipid transfer protein/Par allergen</fullName>
    </submittedName>
</protein>
<name>A0A1R3J203_9ROSI</name>
<dbReference type="InterPro" id="IPR016140">
    <property type="entry name" value="Bifunc_inhib/LTP/seed_store"/>
</dbReference>
<dbReference type="SUPFAM" id="SSF47699">
    <property type="entry name" value="Bifunctional inhibitor/lipid-transfer protein/seed storage 2S albumin"/>
    <property type="match status" value="1"/>
</dbReference>
<reference evidence="5" key="1">
    <citation type="submission" date="2013-09" db="EMBL/GenBank/DDBJ databases">
        <title>Corchorus olitorius genome sequencing.</title>
        <authorList>
            <person name="Alam M."/>
            <person name="Haque M.S."/>
            <person name="Islam M.S."/>
            <person name="Emdad E.M."/>
            <person name="Islam M.M."/>
            <person name="Ahmed B."/>
            <person name="Halim A."/>
            <person name="Hossen Q.M.M."/>
            <person name="Hossain M.Z."/>
            <person name="Ahmed R."/>
            <person name="Khan M.M."/>
            <person name="Islam R."/>
            <person name="Rashid M.M."/>
            <person name="Khan S.A."/>
            <person name="Rahman M.S."/>
            <person name="Alam M."/>
            <person name="Yahiya A.S."/>
            <person name="Khan M.S."/>
            <person name="Azam M.S."/>
            <person name="Haque T."/>
            <person name="Lashkar M.Z.H."/>
            <person name="Akhand A.I."/>
            <person name="Morshed G."/>
            <person name="Roy S."/>
            <person name="Uddin K.S."/>
            <person name="Rabeya T."/>
            <person name="Hossain A.S."/>
            <person name="Chowdhury A."/>
            <person name="Snigdha A.R."/>
            <person name="Mortoza M.S."/>
            <person name="Matin S.A."/>
            <person name="Hoque S.M.E."/>
            <person name="Islam M.K."/>
            <person name="Roy D.K."/>
            <person name="Haider R."/>
            <person name="Moosa M.M."/>
            <person name="Elias S.M."/>
            <person name="Hasan A.M."/>
            <person name="Jahan S."/>
            <person name="Shafiuddin M."/>
            <person name="Mahmood N."/>
            <person name="Shommy N.S."/>
        </authorList>
    </citation>
    <scope>NUCLEOTIDE SEQUENCE [LARGE SCALE GENOMIC DNA]</scope>
    <source>
        <strain evidence="5">cv. O-4</strain>
    </source>
</reference>
<dbReference type="Gene3D" id="1.10.110.10">
    <property type="entry name" value="Plant lipid-transfer and hydrophobic proteins"/>
    <property type="match status" value="1"/>
</dbReference>
<feature type="domain" description="Bifunctional inhibitor/plant lipid transfer protein/seed storage helical" evidence="3">
    <location>
        <begin position="30"/>
        <end position="127"/>
    </location>
</feature>
<evidence type="ECO:0000313" key="4">
    <source>
        <dbReference type="EMBL" id="OMO88820.1"/>
    </source>
</evidence>
<dbReference type="Pfam" id="PF00234">
    <property type="entry name" value="Tryp_alpha_amyl"/>
    <property type="match status" value="1"/>
</dbReference>
<evidence type="ECO:0000256" key="1">
    <source>
        <dbReference type="ARBA" id="ARBA00009748"/>
    </source>
</evidence>
<dbReference type="PANTHER" id="PTHR33076">
    <property type="entry name" value="NON-SPECIFIC LIPID-TRANSFER PROTEIN 2-RELATED"/>
    <property type="match status" value="1"/>
</dbReference>
<proteinExistence type="inferred from homology"/>
<dbReference type="PRINTS" id="PR00382">
    <property type="entry name" value="LIPIDTRNSFER"/>
</dbReference>
<dbReference type="GO" id="GO:0006869">
    <property type="term" value="P:lipid transport"/>
    <property type="evidence" value="ECO:0007669"/>
    <property type="project" value="InterPro"/>
</dbReference>
<evidence type="ECO:0000259" key="3">
    <source>
        <dbReference type="Pfam" id="PF00234"/>
    </source>
</evidence>
<dbReference type="STRING" id="93759.A0A1R3J203"/>
<dbReference type="CDD" id="cd01960">
    <property type="entry name" value="nsLTP1"/>
    <property type="match status" value="1"/>
</dbReference>
<dbReference type="GO" id="GO:0008289">
    <property type="term" value="F:lipid binding"/>
    <property type="evidence" value="ECO:0007669"/>
    <property type="project" value="InterPro"/>
</dbReference>
<dbReference type="Proteomes" id="UP000187203">
    <property type="component" value="Unassembled WGS sequence"/>
</dbReference>
<keyword evidence="2" id="KW-0732">Signal</keyword>
<dbReference type="InterPro" id="IPR000528">
    <property type="entry name" value="Plant_nsLTP"/>
</dbReference>
<comment type="similarity">
    <text evidence="1">Belongs to the plant LTP family.</text>
</comment>
<accession>A0A1R3J203</accession>
<gene>
    <name evidence="4" type="ORF">COLO4_20060</name>
</gene>
<dbReference type="OrthoDB" id="1862539at2759"/>
<dbReference type="AlphaFoldDB" id="A0A1R3J203"/>
<sequence length="282" mass="31052">MAAHNLKLVCMVAMLCMLVLDPKTTAALSCWDVQKLLSPCAIYIFSLGTKNEDKCCDGVRNLNEMSLIPNDHRDACKCIKSQLGDFIRNRNRKDTDSRLIKIKSLAKGFLGKCGVNVPYEISDSTNCDEPKLLPSLSSVRTSLLAARKSPCGGAAAIESPVSSDCGQTSPERLSSPPDCSAVVGSLRMSLDLPRSDLADAKLHRFNRKIPPPFEATSKGIQGRRGIKTGTKHKYESFFFWFSMEWEKGLNLPLFSGGKARDGGFYMVADLEEGRLEYCWVGL</sequence>
<dbReference type="InterPro" id="IPR036312">
    <property type="entry name" value="Bifun_inhib/LTP/seed_sf"/>
</dbReference>
<dbReference type="EMBL" id="AWUE01016980">
    <property type="protein sequence ID" value="OMO88820.1"/>
    <property type="molecule type" value="Genomic_DNA"/>
</dbReference>
<comment type="caution">
    <text evidence="4">The sequence shown here is derived from an EMBL/GenBank/DDBJ whole genome shotgun (WGS) entry which is preliminary data.</text>
</comment>
<feature type="chain" id="PRO_5012345170" evidence="2">
    <location>
        <begin position="27"/>
        <end position="282"/>
    </location>
</feature>
<evidence type="ECO:0000313" key="5">
    <source>
        <dbReference type="Proteomes" id="UP000187203"/>
    </source>
</evidence>
<evidence type="ECO:0000256" key="2">
    <source>
        <dbReference type="SAM" id="SignalP"/>
    </source>
</evidence>